<dbReference type="Pfam" id="PF06919">
    <property type="entry name" value="Phage_T4_Gp30_7"/>
    <property type="match status" value="1"/>
</dbReference>
<dbReference type="InterPro" id="IPR009690">
    <property type="entry name" value="Phage_T4_Gp30_7"/>
</dbReference>
<dbReference type="Proteomes" id="UP000185270">
    <property type="component" value="Segment"/>
</dbReference>
<organism evidence="4 6">
    <name type="scientific">Enterobacteria phage T4</name>
    <name type="common">Bacteriophage T4</name>
    <dbReference type="NCBI Taxonomy" id="10665"/>
    <lineage>
        <taxon>Viruses</taxon>
        <taxon>Duplodnaviria</taxon>
        <taxon>Heunggongvirae</taxon>
        <taxon>Uroviricota</taxon>
        <taxon>Caudoviricetes</taxon>
        <taxon>Pantevenvirales</taxon>
        <taxon>Straboviridae</taxon>
        <taxon>Tevenvirinae</taxon>
        <taxon>Tequatrovirus</taxon>
    </lineage>
</organism>
<dbReference type="EMBL" id="KJ477686">
    <property type="protein sequence ID" value="AHY83980.1"/>
    <property type="molecule type" value="Genomic_DNA"/>
</dbReference>
<dbReference type="EMBL" id="KJ477684">
    <property type="protein sequence ID" value="AHY83595.1"/>
    <property type="molecule type" value="Genomic_DNA"/>
</dbReference>
<dbReference type="Proteomes" id="UP000001092">
    <property type="component" value="Segment"/>
</dbReference>
<dbReference type="RefSeq" id="NP_049821.1">
    <property type="nucleotide sequence ID" value="NC_000866.4"/>
</dbReference>
<evidence type="ECO:0000313" key="4">
    <source>
        <dbReference type="EMBL" id="AHY83980.1"/>
    </source>
</evidence>
<dbReference type="OrthoDB" id="13549at10239"/>
<gene>
    <name evidence="1" type="primary">30.7</name>
    <name evidence="3" type="ORF">T4147_210</name>
    <name evidence="4" type="ORF">T4GT7_210</name>
    <name evidence="1" type="ORF">T4Tp214</name>
    <name evidence="2" type="ORF">T4wild_210</name>
</gene>
<dbReference type="KEGG" id="vg:1258645"/>
<proteinExistence type="predicted"/>
<accession>A0A023ZXT4</accession>
<accession>D9IEP5</accession>
<organismHost>
    <name type="scientific">Escherichia coli</name>
    <dbReference type="NCBI Taxonomy" id="562"/>
</organismHost>
<evidence type="ECO:0000313" key="6">
    <source>
        <dbReference type="Proteomes" id="UP000185269"/>
    </source>
</evidence>
<dbReference type="EMBL" id="KJ477685">
    <property type="protein sequence ID" value="AHY83788.1"/>
    <property type="molecule type" value="Genomic_DNA"/>
</dbReference>
<dbReference type="EMBL" id="HM137666">
    <property type="protein sequence ID" value="ADJ39931.1"/>
    <property type="molecule type" value="Genomic_DNA"/>
</dbReference>
<protein>
    <submittedName>
        <fullName evidence="1">Uncharacterized protein 30.7</fullName>
    </submittedName>
</protein>
<dbReference type="GeneID" id="1258645"/>
<sequence length="121" mass="14130">MNYINFERKYVSNGIAGSIDTICLWKHQNGSVCEIEQYMTPNYVYMRFENGITVSITMKGSNFKIALDDDFRQRDLGTHPCWNGANRKLLVKTWIRHILSNRAKPEHLEAIFDVVLNEFDI</sequence>
<dbReference type="Proteomes" id="UP000185269">
    <property type="component" value="Genome"/>
</dbReference>
<dbReference type="Proteomes" id="UP000185271">
    <property type="component" value="Genome"/>
</dbReference>
<evidence type="ECO:0000313" key="3">
    <source>
        <dbReference type="EMBL" id="AHY83788.1"/>
    </source>
</evidence>
<evidence type="ECO:0000313" key="1">
    <source>
        <dbReference type="EMBL" id="ADJ39931.1"/>
    </source>
</evidence>
<reference evidence="6 7" key="2">
    <citation type="journal article" date="2015" name="MBio">
        <title>Covalent Modification of Bacteriophage T4 DNA Inhibits CRISPR-Cas9.</title>
        <authorList>
            <person name="Bryson A.L."/>
            <person name="Hwang Y."/>
            <person name="Sherrill-Mix S."/>
            <person name="Wu G.D."/>
            <person name="Lewis J.D."/>
            <person name="Black L."/>
            <person name="Clark T.A."/>
            <person name="Bushman F.D."/>
        </authorList>
    </citation>
    <scope>NUCLEOTIDE SEQUENCE [LARGE SCALE GENOMIC DNA]</scope>
    <source>
        <strain evidence="3">147</strain>
        <strain evidence="4">GT7</strain>
        <strain evidence="2">Wild</strain>
    </source>
</reference>
<name>A0A023ZXT4_BPT4</name>
<evidence type="ECO:0000313" key="2">
    <source>
        <dbReference type="EMBL" id="AHY83595.1"/>
    </source>
</evidence>
<evidence type="ECO:0000313" key="5">
    <source>
        <dbReference type="Proteomes" id="UP000001092"/>
    </source>
</evidence>
<reference evidence="1 5" key="1">
    <citation type="journal article" date="2010" name="Virol. J.">
        <title>Genomes of the T4-related bacteriophages as windows on microbial genome evolution.</title>
        <authorList>
            <person name="Petrov V.M."/>
            <person name="Ratnayaka S."/>
            <person name="Nolan J.M."/>
            <person name="Miller E.S."/>
            <person name="Karam J.D."/>
        </authorList>
    </citation>
    <scope>NUCLEOTIDE SEQUENCE [LARGE SCALE GENOMIC DNA]</scope>
    <source>
        <strain evidence="5">T4T</strain>
    </source>
</reference>
<evidence type="ECO:0000313" key="7">
    <source>
        <dbReference type="Proteomes" id="UP000185270"/>
    </source>
</evidence>